<comment type="caution">
    <text evidence="4">The sequence shown here is derived from an EMBL/GenBank/DDBJ whole genome shotgun (WGS) entry which is preliminary data.</text>
</comment>
<dbReference type="RefSeq" id="WP_048897137.1">
    <property type="nucleotide sequence ID" value="NZ_AP024852.1"/>
</dbReference>
<comment type="subcellular location">
    <subcellularLocation>
        <location evidence="1">Peroxisome</location>
    </subcellularLocation>
</comment>
<evidence type="ECO:0000256" key="2">
    <source>
        <dbReference type="ARBA" id="ARBA00023140"/>
    </source>
</evidence>
<dbReference type="SUPFAM" id="SSF52096">
    <property type="entry name" value="ClpP/crotonase"/>
    <property type="match status" value="1"/>
</dbReference>
<sequence>MPEINVSQQNHILSLEIDRPAAKNAINQSMYQALADAIEGSQDNKEVRAILLHAQGNVFTSGNDMQDFLAISNGAQDDHAGRFIKALISNKKPVVAVVEGPAIGIGTTLLQFCDFVFISPHAFFKTPFAQLGLCPEFASSQYLSRLIGIRKAKAMLMLGETMTAEEALTLGFVSGLSHNPMEDANSCLEQLTKLPPSAMQISKAMLVNFEVKDLIECVDAENKQLFQLLTQPEAREAISAFLEKRPANFSQF</sequence>
<dbReference type="Gene3D" id="3.90.226.10">
    <property type="entry name" value="2-enoyl-CoA Hydratase, Chain A, domain 1"/>
    <property type="match status" value="1"/>
</dbReference>
<dbReference type="Proteomes" id="UP000240481">
    <property type="component" value="Unassembled WGS sequence"/>
</dbReference>
<dbReference type="InterPro" id="IPR001753">
    <property type="entry name" value="Enoyl-CoA_hydra/iso"/>
</dbReference>
<dbReference type="OrthoDB" id="9797151at2"/>
<reference evidence="4 5" key="1">
    <citation type="submission" date="2018-01" db="EMBL/GenBank/DDBJ databases">
        <title>Whole genome sequencing of Histamine producing bacteria.</title>
        <authorList>
            <person name="Butler K."/>
        </authorList>
    </citation>
    <scope>NUCLEOTIDE SEQUENCE [LARGE SCALE GENOMIC DNA]</scope>
    <source>
        <strain evidence="4 5">DSM 24669</strain>
    </source>
</reference>
<proteinExistence type="predicted"/>
<dbReference type="CDD" id="cd06558">
    <property type="entry name" value="crotonase-like"/>
    <property type="match status" value="1"/>
</dbReference>
<dbReference type="InterPro" id="IPR051053">
    <property type="entry name" value="ECH/Chromodomain_protein"/>
</dbReference>
<dbReference type="InterPro" id="IPR029045">
    <property type="entry name" value="ClpP/crotonase-like_dom_sf"/>
</dbReference>
<evidence type="ECO:0000313" key="4">
    <source>
        <dbReference type="EMBL" id="PSW26991.1"/>
    </source>
</evidence>
<name>A0A0J8Y3Y3_9GAMM</name>
<gene>
    <name evidence="4" type="ORF">C9I94_03155</name>
</gene>
<keyword evidence="2" id="KW-0576">Peroxisome</keyword>
<evidence type="ECO:0000256" key="1">
    <source>
        <dbReference type="ARBA" id="ARBA00004275"/>
    </source>
</evidence>
<dbReference type="AlphaFoldDB" id="A0A0J8Y3Y3"/>
<evidence type="ECO:0000313" key="5">
    <source>
        <dbReference type="Proteomes" id="UP000240481"/>
    </source>
</evidence>
<evidence type="ECO:0000256" key="3">
    <source>
        <dbReference type="ARBA" id="ARBA00023235"/>
    </source>
</evidence>
<dbReference type="PANTHER" id="PTHR43684:SF1">
    <property type="entry name" value="ENOYL-COA DELTA ISOMERASE 2"/>
    <property type="match status" value="1"/>
</dbReference>
<dbReference type="PANTHER" id="PTHR43684">
    <property type="match status" value="1"/>
</dbReference>
<accession>A0A0J8Y3Y3</accession>
<dbReference type="GO" id="GO:0004165">
    <property type="term" value="F:delta(3)-delta(2)-enoyl-CoA isomerase activity"/>
    <property type="evidence" value="ECO:0007669"/>
    <property type="project" value="UniProtKB-ARBA"/>
</dbReference>
<dbReference type="STRING" id="680026.AB733_01255"/>
<protein>
    <submittedName>
        <fullName evidence="4">Enoyl-CoA hydratase</fullName>
    </submittedName>
</protein>
<organism evidence="4 5">
    <name type="scientific">Photobacterium swingsii</name>
    <dbReference type="NCBI Taxonomy" id="680026"/>
    <lineage>
        <taxon>Bacteria</taxon>
        <taxon>Pseudomonadati</taxon>
        <taxon>Pseudomonadota</taxon>
        <taxon>Gammaproteobacteria</taxon>
        <taxon>Vibrionales</taxon>
        <taxon>Vibrionaceae</taxon>
        <taxon>Photobacterium</taxon>
    </lineage>
</organism>
<keyword evidence="3" id="KW-0413">Isomerase</keyword>
<dbReference type="EMBL" id="PYLZ01000001">
    <property type="protein sequence ID" value="PSW26991.1"/>
    <property type="molecule type" value="Genomic_DNA"/>
</dbReference>
<dbReference type="Pfam" id="PF00378">
    <property type="entry name" value="ECH_1"/>
    <property type="match status" value="1"/>
</dbReference>
<keyword evidence="5" id="KW-1185">Reference proteome</keyword>